<evidence type="ECO:0000259" key="1">
    <source>
        <dbReference type="Pfam" id="PF20178"/>
    </source>
</evidence>
<name>A0A4D6XD22_PSEPU</name>
<dbReference type="OrthoDB" id="7011165at2"/>
<dbReference type="Pfam" id="PF20178">
    <property type="entry name" value="ToxA_N"/>
    <property type="match status" value="1"/>
</dbReference>
<accession>A0A4D6XD22</accession>
<dbReference type="Proteomes" id="UP000298551">
    <property type="component" value="Chromosome"/>
</dbReference>
<gene>
    <name evidence="2" type="ORF">E6B08_02210</name>
</gene>
<proteinExistence type="predicted"/>
<dbReference type="EMBL" id="CP039371">
    <property type="protein sequence ID" value="QCI10305.1"/>
    <property type="molecule type" value="Genomic_DNA"/>
</dbReference>
<reference evidence="3" key="1">
    <citation type="submission" date="2019-04" db="EMBL/GenBank/DDBJ databases">
        <title>Genome sequence of Pseudomonas putida 1290, an auxin catabolizing strain.</title>
        <authorList>
            <person name="Laird T.S."/>
            <person name="Leveau J.H.J."/>
        </authorList>
    </citation>
    <scope>NUCLEOTIDE SEQUENCE [LARGE SCALE GENOMIC DNA]</scope>
    <source>
        <strain evidence="3">1290</strain>
    </source>
</reference>
<evidence type="ECO:0000313" key="2">
    <source>
        <dbReference type="EMBL" id="QCI10305.1"/>
    </source>
</evidence>
<dbReference type="AlphaFoldDB" id="A0A4D6XD22"/>
<organism evidence="2 3">
    <name type="scientific">Pseudomonas putida</name>
    <name type="common">Arthrobacter siderocapsulatus</name>
    <dbReference type="NCBI Taxonomy" id="303"/>
    <lineage>
        <taxon>Bacteria</taxon>
        <taxon>Pseudomonadati</taxon>
        <taxon>Pseudomonadota</taxon>
        <taxon>Gammaproteobacteria</taxon>
        <taxon>Pseudomonadales</taxon>
        <taxon>Pseudomonadaceae</taxon>
        <taxon>Pseudomonas</taxon>
    </lineage>
</organism>
<sequence>MTPLQRLKSLDAPIIQLLAGFPAHDRALPSWQARQRFFGDLADYWNAPDSTGENRKARLIQLRGRQLRAEIELRMADQTLEPAHAQLLETCLDKPLSWQRQVLPAATRPQLYRPLLDITRPNWRGHIPGVVVVVEGGPSGQLLTHDQASGRALLCSVSHGIEAFSDLSALHRELCERLDDPLQSLPLLRLFARTDDQSYAHNAERLRYDWLTEDLLQSQVQDLLDAQQRRLAECWQTHPEPAQTSTQEAFAARLRSAADLLEATTSRAVLPTRYALLLEKHSPTWLKRASPQALTHIMQTIQELVISIDRAAAPGIPRHHEFLEQNSLQVWTRERLHQALRQQYLLDIDPRHVLISVTMARQVGPVLHPSLPNSYVPVASRDRVGGTVELVPRTYSLEQLALLNVAWLDVDYWLTARVHQADGSALPELSAAQAKKLVRELNTGASYPRFLRTHLIDSAAGRWRQQAHANINRARMHAEAAKGRYAGHFKYSPGQIGYRWARAIMNFPDSQWRPLVQENRIQVRQMLISNQTLQGVLLITTDTPTVKRFLLYAPDAPDRKPWREYASVRELLRSLRDKPAFRDYVIERLPMVKRGTLQTLLTKGRLGRELTTPEITGNFLHACYLAEVRAVIAAVDASTNTRLELLGHASLRALWVILDIVSLILPNRALTPLAFGRAAISALDSVQALDEDDRIGALGHLVEMFTHAGDGLNSISGSTVVRRAIRAMPPTPPVMLPPSYKVHPEPAKLRYRIDGIHGEGVFEKPSTYPGLTHYYIQDNTGFYYQVAFDGYRWRAVDPQQVDAYTKVAVKRREDGEWVVDSPVLWYDGLPDLAALLDGCRLEEVPQGVAEPSTPGVYRSNDKLHLRAGGHALPLRAHLLEHHYHLLIPGQPSRRGPAWAILRWQDEQWRIRVRQPGRSSDWLALPAGYSDNRGSSRSSR</sequence>
<dbReference type="RefSeq" id="WP_136912586.1">
    <property type="nucleotide sequence ID" value="NZ_CP039371.1"/>
</dbReference>
<protein>
    <recommendedName>
        <fullName evidence="1">Dermonecrotic toxin N-terminal domain-containing protein</fullName>
    </recommendedName>
</protein>
<evidence type="ECO:0000313" key="3">
    <source>
        <dbReference type="Proteomes" id="UP000298551"/>
    </source>
</evidence>
<dbReference type="InterPro" id="IPR046673">
    <property type="entry name" value="ToxA_N"/>
</dbReference>
<feature type="domain" description="Dermonecrotic toxin N-terminal" evidence="1">
    <location>
        <begin position="327"/>
        <end position="590"/>
    </location>
</feature>